<dbReference type="EMBL" id="JAFLVR010000030">
    <property type="protein sequence ID" value="MBO0453282.1"/>
    <property type="molecule type" value="Genomic_DNA"/>
</dbReference>
<keyword evidence="2" id="KW-0031">Aminopeptidase</keyword>
<reference evidence="7 8" key="1">
    <citation type="submission" date="2021-03" db="EMBL/GenBank/DDBJ databases">
        <title>Enterococcal diversity collection.</title>
        <authorList>
            <person name="Gilmore M.S."/>
            <person name="Schwartzman J."/>
            <person name="Van Tyne D."/>
            <person name="Martin M."/>
            <person name="Earl A.M."/>
            <person name="Manson A.L."/>
            <person name="Straub T."/>
            <person name="Salamzade R."/>
            <person name="Saavedra J."/>
            <person name="Lebreton F."/>
            <person name="Prichula J."/>
            <person name="Schaufler K."/>
            <person name="Gaca A."/>
            <person name="Sgardioli B."/>
            <person name="Wagenaar J."/>
            <person name="Strong T."/>
        </authorList>
    </citation>
    <scope>NUCLEOTIDE SEQUENCE [LARGE SCALE GENOMIC DNA]</scope>
    <source>
        <strain evidence="7 8">MJM16</strain>
    </source>
</reference>
<dbReference type="Gene3D" id="3.40.630.10">
    <property type="entry name" value="Zn peptidases"/>
    <property type="match status" value="1"/>
</dbReference>
<comment type="similarity">
    <text evidence="1 6">Belongs to the peptidase M42 family.</text>
</comment>
<evidence type="ECO:0000256" key="4">
    <source>
        <dbReference type="ARBA" id="ARBA00022723"/>
    </source>
</evidence>
<protein>
    <submittedName>
        <fullName evidence="7">M42 family peptidase</fullName>
    </submittedName>
</protein>
<sequence length="348" mass="37883">MAATDELLLKLSNLDALPGQEAQVQQALQEMIQEAATKDTFGNLYFGDLGTKKKKIALYAHMDEVGFFVQRMTEEGFVYFYPVGSWWGHVVLGQQVRATCRKNGAVLEGIVGTLPKTSHKMTEIVPISEMYIDFGVRSKAELEAAGLQIGDMILPNTQAKKSFNQKKIMGKALDNRVACTVIAQVKNHVETKNIEVIGVGTVQEEAGTRGSKVAAAQVNADINIVIDVANGKDTPKAAEYPNRIQGAGPGLVLSDKTALGNIQLLDYCKRIAEKNHIPWQYDLLGGGGTDAGSVQLFAGKPTLVFCVPVRYCHSWNSIVEISDVEATIQLLSKVIHSFDEGGIDLEQF</sequence>
<evidence type="ECO:0000256" key="3">
    <source>
        <dbReference type="ARBA" id="ARBA00022670"/>
    </source>
</evidence>
<dbReference type="SUPFAM" id="SSF101821">
    <property type="entry name" value="Aminopeptidase/glucanase lid domain"/>
    <property type="match status" value="1"/>
</dbReference>
<dbReference type="PIRSF" id="PIRSF001123">
    <property type="entry name" value="PepA_GA"/>
    <property type="match status" value="1"/>
</dbReference>
<dbReference type="Gene3D" id="2.40.30.40">
    <property type="entry name" value="Peptidase M42, domain 2"/>
    <property type="match status" value="1"/>
</dbReference>
<dbReference type="SUPFAM" id="SSF53187">
    <property type="entry name" value="Zn-dependent exopeptidases"/>
    <property type="match status" value="1"/>
</dbReference>
<keyword evidence="5" id="KW-0378">Hydrolase</keyword>
<evidence type="ECO:0000256" key="1">
    <source>
        <dbReference type="ARBA" id="ARBA00006272"/>
    </source>
</evidence>
<dbReference type="Proteomes" id="UP000664495">
    <property type="component" value="Unassembled WGS sequence"/>
</dbReference>
<keyword evidence="8" id="KW-1185">Reference proteome</keyword>
<dbReference type="InterPro" id="IPR008007">
    <property type="entry name" value="Peptidase_M42"/>
</dbReference>
<organism evidence="7 8">
    <name type="scientific">Candidatus Enterococcus murrayae</name>
    <dbReference type="NCBI Taxonomy" id="2815321"/>
    <lineage>
        <taxon>Bacteria</taxon>
        <taxon>Bacillati</taxon>
        <taxon>Bacillota</taxon>
        <taxon>Bacilli</taxon>
        <taxon>Lactobacillales</taxon>
        <taxon>Enterococcaceae</taxon>
        <taxon>Enterococcus</taxon>
    </lineage>
</organism>
<evidence type="ECO:0000313" key="7">
    <source>
        <dbReference type="EMBL" id="MBO0453282.1"/>
    </source>
</evidence>
<keyword evidence="3" id="KW-0645">Protease</keyword>
<dbReference type="RefSeq" id="WP_207109057.1">
    <property type="nucleotide sequence ID" value="NZ_JAFLVR010000030.1"/>
</dbReference>
<evidence type="ECO:0000256" key="6">
    <source>
        <dbReference type="PIRNR" id="PIRNR001123"/>
    </source>
</evidence>
<dbReference type="InterPro" id="IPR023367">
    <property type="entry name" value="Peptidase_M42_dom2"/>
</dbReference>
<keyword evidence="4" id="KW-0479">Metal-binding</keyword>
<proteinExistence type="inferred from homology"/>
<comment type="caution">
    <text evidence="7">The sequence shown here is derived from an EMBL/GenBank/DDBJ whole genome shotgun (WGS) entry which is preliminary data.</text>
</comment>
<name>A0ABS3HIK2_9ENTE</name>
<dbReference type="InterPro" id="IPR051464">
    <property type="entry name" value="Peptidase_M42_aminopept"/>
</dbReference>
<gene>
    <name evidence="7" type="ORF">JZO85_13430</name>
</gene>
<accession>A0ABS3HIK2</accession>
<evidence type="ECO:0000313" key="8">
    <source>
        <dbReference type="Proteomes" id="UP000664495"/>
    </source>
</evidence>
<evidence type="ECO:0000256" key="2">
    <source>
        <dbReference type="ARBA" id="ARBA00022438"/>
    </source>
</evidence>
<dbReference type="PANTHER" id="PTHR32481">
    <property type="entry name" value="AMINOPEPTIDASE"/>
    <property type="match status" value="1"/>
</dbReference>
<dbReference type="Pfam" id="PF05343">
    <property type="entry name" value="Peptidase_M42"/>
    <property type="match status" value="1"/>
</dbReference>
<dbReference type="PANTHER" id="PTHR32481:SF0">
    <property type="entry name" value="AMINOPEPTIDASE YPDE-RELATED"/>
    <property type="match status" value="1"/>
</dbReference>
<evidence type="ECO:0000256" key="5">
    <source>
        <dbReference type="ARBA" id="ARBA00022801"/>
    </source>
</evidence>